<proteinExistence type="predicted"/>
<keyword evidence="1" id="KW-0732">Signal</keyword>
<evidence type="ECO:0000313" key="2">
    <source>
        <dbReference type="EMBL" id="MCY9186661.1"/>
    </source>
</evidence>
<feature type="signal peptide" evidence="1">
    <location>
        <begin position="1"/>
        <end position="26"/>
    </location>
</feature>
<evidence type="ECO:0008006" key="4">
    <source>
        <dbReference type="Google" id="ProtNLM"/>
    </source>
</evidence>
<reference evidence="2" key="1">
    <citation type="submission" date="2022-02" db="EMBL/GenBank/DDBJ databases">
        <title>Crop Bioprotection Bacillus Genome Sequencing.</title>
        <authorList>
            <person name="Dunlap C."/>
        </authorList>
    </citation>
    <scope>NUCLEOTIDE SEQUENCE</scope>
    <source>
        <strain evidence="2">EC49O2N-C10</strain>
    </source>
</reference>
<evidence type="ECO:0000313" key="3">
    <source>
        <dbReference type="Proteomes" id="UP001073053"/>
    </source>
</evidence>
<dbReference type="Proteomes" id="UP001073053">
    <property type="component" value="Unassembled WGS sequence"/>
</dbReference>
<feature type="chain" id="PRO_5040509283" description="Transcriptional regulator" evidence="1">
    <location>
        <begin position="27"/>
        <end position="89"/>
    </location>
</feature>
<gene>
    <name evidence="2" type="ORF">MOF03_18815</name>
</gene>
<evidence type="ECO:0000256" key="1">
    <source>
        <dbReference type="SAM" id="SignalP"/>
    </source>
</evidence>
<dbReference type="AlphaFoldDB" id="A0A9Q4EMP6"/>
<protein>
    <recommendedName>
        <fullName evidence="4">Transcriptional regulator</fullName>
    </recommendedName>
</protein>
<name>A0A9Q4EMP6_9BACI</name>
<sequence length="89" mass="9993">MLKNNVKKALGTVAIVGALLASGAQAADAATKPGNLIPIRNKQFPDTVEEYRWLGNDQVRIFFRDSEGKYYWDDFDCVTVEKGVCYVYE</sequence>
<organism evidence="2 3">
    <name type="scientific">Bacillus halotolerans</name>
    <dbReference type="NCBI Taxonomy" id="260554"/>
    <lineage>
        <taxon>Bacteria</taxon>
        <taxon>Bacillati</taxon>
        <taxon>Bacillota</taxon>
        <taxon>Bacilli</taxon>
        <taxon>Bacillales</taxon>
        <taxon>Bacillaceae</taxon>
        <taxon>Bacillus</taxon>
    </lineage>
</organism>
<dbReference type="RefSeq" id="WP_268323586.1">
    <property type="nucleotide sequence ID" value="NZ_JALAWA010000013.1"/>
</dbReference>
<accession>A0A9Q4EMP6</accession>
<dbReference type="EMBL" id="JALAWA010000013">
    <property type="protein sequence ID" value="MCY9186661.1"/>
    <property type="molecule type" value="Genomic_DNA"/>
</dbReference>
<comment type="caution">
    <text evidence="2">The sequence shown here is derived from an EMBL/GenBank/DDBJ whole genome shotgun (WGS) entry which is preliminary data.</text>
</comment>